<evidence type="ECO:0000256" key="1">
    <source>
        <dbReference type="ARBA" id="ARBA00023235"/>
    </source>
</evidence>
<feature type="domain" description="Xylose isomerase-like TIM barrel" evidence="4">
    <location>
        <begin position="22"/>
        <end position="232"/>
    </location>
</feature>
<dbReference type="RefSeq" id="WP_195172022.1">
    <property type="nucleotide sequence ID" value="NZ_CP062983.1"/>
</dbReference>
<evidence type="ECO:0000256" key="3">
    <source>
        <dbReference type="PIRSR" id="PIRSR006241-50"/>
    </source>
</evidence>
<evidence type="ECO:0000256" key="2">
    <source>
        <dbReference type="PIRNR" id="PIRNR006241"/>
    </source>
</evidence>
<keyword evidence="6" id="KW-1185">Reference proteome</keyword>
<organism evidence="5 6">
    <name type="scientific">Phototrophicus methaneseepsis</name>
    <dbReference type="NCBI Taxonomy" id="2710758"/>
    <lineage>
        <taxon>Bacteria</taxon>
        <taxon>Bacillati</taxon>
        <taxon>Chloroflexota</taxon>
        <taxon>Candidatus Thermofontia</taxon>
        <taxon>Phototrophicales</taxon>
        <taxon>Phototrophicaceae</taxon>
        <taxon>Phototrophicus</taxon>
    </lineage>
</organism>
<dbReference type="Proteomes" id="UP000594468">
    <property type="component" value="Chromosome"/>
</dbReference>
<reference evidence="5 6" key="1">
    <citation type="submission" date="2020-02" db="EMBL/GenBank/DDBJ databases">
        <authorList>
            <person name="Zheng R.K."/>
            <person name="Sun C.M."/>
        </authorList>
    </citation>
    <scope>NUCLEOTIDE SEQUENCE [LARGE SCALE GENOMIC DNA]</scope>
    <source>
        <strain evidence="6">rifampicinis</strain>
    </source>
</reference>
<evidence type="ECO:0000259" key="4">
    <source>
        <dbReference type="Pfam" id="PF01261"/>
    </source>
</evidence>
<dbReference type="InterPro" id="IPR013022">
    <property type="entry name" value="Xyl_isomerase-like_TIM-brl"/>
</dbReference>
<dbReference type="SUPFAM" id="SSF51658">
    <property type="entry name" value="Xylose isomerase-like"/>
    <property type="match status" value="1"/>
</dbReference>
<dbReference type="GO" id="GO:0016853">
    <property type="term" value="F:isomerase activity"/>
    <property type="evidence" value="ECO:0007669"/>
    <property type="project" value="UniProtKB-KW"/>
</dbReference>
<sequence length="250" mass="27570">MKQSNVWWCYANTGMDVPAFLQASAEAGYEGVELVPSEYYQTVHDLGLTIVTANGHSPIEDGLNRRENADAILKQLTENIQVAAQWQIRSLVCFSGNRRDMDDALGAEIAAETLSKIAPVAEDAGVLLLLETLNSKVDHPDYMGDSAQWCVDVCKSVGSPAVKVLYDIYHMQVMEGDIISTINAHHQIIGHYHTAGCPGRHEIDETQEINYPPIVRAIQETGYDGFLGQEFIPLNDPITSMKQAYDLCSV</sequence>
<protein>
    <submittedName>
        <fullName evidence="5">TIM barrel protein</fullName>
    </submittedName>
</protein>
<gene>
    <name evidence="5" type="ORF">G4Y79_06145</name>
</gene>
<dbReference type="Pfam" id="PF01261">
    <property type="entry name" value="AP_endonuc_2"/>
    <property type="match status" value="1"/>
</dbReference>
<proteinExistence type="inferred from homology"/>
<dbReference type="Gene3D" id="3.20.20.150">
    <property type="entry name" value="Divalent-metal-dependent TIM barrel enzymes"/>
    <property type="match status" value="1"/>
</dbReference>
<dbReference type="AlphaFoldDB" id="A0A7S8EBK6"/>
<evidence type="ECO:0000313" key="6">
    <source>
        <dbReference type="Proteomes" id="UP000594468"/>
    </source>
</evidence>
<dbReference type="PANTHER" id="PTHR43489:SF3">
    <property type="entry name" value="XYLOSE ISOMERASE DOMAIN PROTEIN TIM BARREL"/>
    <property type="match status" value="1"/>
</dbReference>
<feature type="active site" description="Proton donor/acceptor" evidence="3">
    <location>
        <position position="230"/>
    </location>
</feature>
<dbReference type="InterPro" id="IPR026040">
    <property type="entry name" value="HyI-like"/>
</dbReference>
<dbReference type="PIRSF" id="PIRSF006241">
    <property type="entry name" value="HyI"/>
    <property type="match status" value="1"/>
</dbReference>
<dbReference type="InterPro" id="IPR036237">
    <property type="entry name" value="Xyl_isomerase-like_sf"/>
</dbReference>
<dbReference type="KEGG" id="pmet:G4Y79_06145"/>
<name>A0A7S8EBK6_9CHLR</name>
<feature type="active site" description="Proton donor/acceptor" evidence="3">
    <location>
        <position position="131"/>
    </location>
</feature>
<accession>A0A7S8EBK6</accession>
<dbReference type="InterPro" id="IPR050417">
    <property type="entry name" value="Sugar_Epim/Isomerase"/>
</dbReference>
<dbReference type="PANTHER" id="PTHR43489">
    <property type="entry name" value="ISOMERASE"/>
    <property type="match status" value="1"/>
</dbReference>
<comment type="similarity">
    <text evidence="2">Belongs to the hyi family.</text>
</comment>
<keyword evidence="1 2" id="KW-0413">Isomerase</keyword>
<evidence type="ECO:0000313" key="5">
    <source>
        <dbReference type="EMBL" id="QPC83958.1"/>
    </source>
</evidence>
<dbReference type="EMBL" id="CP062983">
    <property type="protein sequence ID" value="QPC83958.1"/>
    <property type="molecule type" value="Genomic_DNA"/>
</dbReference>